<dbReference type="EMBL" id="BGPR01005344">
    <property type="protein sequence ID" value="GBN09327.1"/>
    <property type="molecule type" value="Genomic_DNA"/>
</dbReference>
<organism evidence="1 2">
    <name type="scientific">Araneus ventricosus</name>
    <name type="common">Orbweaver spider</name>
    <name type="synonym">Epeira ventricosa</name>
    <dbReference type="NCBI Taxonomy" id="182803"/>
    <lineage>
        <taxon>Eukaryota</taxon>
        <taxon>Metazoa</taxon>
        <taxon>Ecdysozoa</taxon>
        <taxon>Arthropoda</taxon>
        <taxon>Chelicerata</taxon>
        <taxon>Arachnida</taxon>
        <taxon>Araneae</taxon>
        <taxon>Araneomorphae</taxon>
        <taxon>Entelegynae</taxon>
        <taxon>Araneoidea</taxon>
        <taxon>Araneidae</taxon>
        <taxon>Araneus</taxon>
    </lineage>
</organism>
<reference evidence="1 2" key="1">
    <citation type="journal article" date="2019" name="Sci. Rep.">
        <title>Orb-weaving spider Araneus ventricosus genome elucidates the spidroin gene catalogue.</title>
        <authorList>
            <person name="Kono N."/>
            <person name="Nakamura H."/>
            <person name="Ohtoshi R."/>
            <person name="Moran D.A.P."/>
            <person name="Shinohara A."/>
            <person name="Yoshida Y."/>
            <person name="Fujiwara M."/>
            <person name="Mori M."/>
            <person name="Tomita M."/>
            <person name="Arakawa K."/>
        </authorList>
    </citation>
    <scope>NUCLEOTIDE SEQUENCE [LARGE SCALE GENOMIC DNA]</scope>
</reference>
<dbReference type="Gene3D" id="3.30.710.10">
    <property type="entry name" value="Potassium Channel Kv1.1, Chain A"/>
    <property type="match status" value="1"/>
</dbReference>
<evidence type="ECO:0000313" key="1">
    <source>
        <dbReference type="EMBL" id="GBN09327.1"/>
    </source>
</evidence>
<evidence type="ECO:0000313" key="2">
    <source>
        <dbReference type="Proteomes" id="UP000499080"/>
    </source>
</evidence>
<dbReference type="OrthoDB" id="6420138at2759"/>
<gene>
    <name evidence="1" type="ORF">AVEN_88041_1</name>
</gene>
<accession>A0A4Y2L698</accession>
<protein>
    <recommendedName>
        <fullName evidence="3">BTB domain-containing protein</fullName>
    </recommendedName>
</protein>
<comment type="caution">
    <text evidence="1">The sequence shown here is derived from an EMBL/GenBank/DDBJ whole genome shotgun (WGS) entry which is preliminary data.</text>
</comment>
<name>A0A4Y2L698_ARAVE</name>
<dbReference type="AlphaFoldDB" id="A0A4Y2L698"/>
<sequence length="390" mass="44528">MEFADSKKKEFPSLEIRIEDFRRNNNEILTTSIEVHLSHSFSISYYAAVALNGVGSLKATKGWLAVVPIIQVHKGFMILHGTVLSWIVSVIDIDGNSRFPRSFELHYDGESQLGGLSGDNLSKTTYLERSFILGRADELLPEGVLTLRCDIYFSWSVVSPSYPSGRINDRQTSPFEDFLRVIPQRVCFRSDAETGDPSKTFIVFDFTSRAITSSEFQQVFMELGCNGSYDEMFIICSKQDGPDISEHVWIFDVRPDKFILSLDERKDTVGARLLKASSLIRHCVEVPLKGQQENYLELPNVDSETLKVVLFFLASGTLPNSEFGELKKVYKFSHLFEMEELQRRCATCIAESIEHESVFEKEVKRIADLHSDEYLSELLEARRRENLKRD</sequence>
<evidence type="ECO:0008006" key="3">
    <source>
        <dbReference type="Google" id="ProtNLM"/>
    </source>
</evidence>
<proteinExistence type="predicted"/>
<keyword evidence="2" id="KW-1185">Reference proteome</keyword>
<dbReference type="Proteomes" id="UP000499080">
    <property type="component" value="Unassembled WGS sequence"/>
</dbReference>
<dbReference type="InterPro" id="IPR011333">
    <property type="entry name" value="SKP1/BTB/POZ_sf"/>
</dbReference>